<proteinExistence type="predicted"/>
<keyword evidence="1" id="KW-0808">Transferase</keyword>
<reference evidence="1 2" key="1">
    <citation type="submission" date="2016-11" db="EMBL/GenBank/DDBJ databases">
        <title>Mixed transmission modes and dynamic genome evolution in an obligate animal-bacterial symbiosis.</title>
        <authorList>
            <person name="Russell S.L."/>
            <person name="Corbett-Detig R.B."/>
            <person name="Cavanaugh C.M."/>
        </authorList>
    </citation>
    <scope>NUCLEOTIDE SEQUENCE [LARGE SCALE GENOMIC DNA]</scope>
    <source>
        <strain evidence="1">Se-Cadez</strain>
    </source>
</reference>
<dbReference type="Proteomes" id="UP000190896">
    <property type="component" value="Unassembled WGS sequence"/>
</dbReference>
<dbReference type="Gene3D" id="3.40.1260.10">
    <property type="entry name" value="DsrEFH-like"/>
    <property type="match status" value="1"/>
</dbReference>
<dbReference type="PANTHER" id="PTHR37526">
    <property type="entry name" value="PROTEIN TUSB"/>
    <property type="match status" value="1"/>
</dbReference>
<dbReference type="RefSeq" id="WP_078485885.1">
    <property type="nucleotide sequence ID" value="NZ_MPRJ01000009.1"/>
</dbReference>
<dbReference type="Pfam" id="PF04077">
    <property type="entry name" value="DsrH"/>
    <property type="match status" value="1"/>
</dbReference>
<dbReference type="GO" id="GO:0016740">
    <property type="term" value="F:transferase activity"/>
    <property type="evidence" value="ECO:0007669"/>
    <property type="project" value="UniProtKB-KW"/>
</dbReference>
<dbReference type="GO" id="GO:0002143">
    <property type="term" value="P:tRNA wobble position uridine thiolation"/>
    <property type="evidence" value="ECO:0007669"/>
    <property type="project" value="InterPro"/>
</dbReference>
<gene>
    <name evidence="1" type="ORF">BOW51_02135</name>
</gene>
<evidence type="ECO:0000313" key="1">
    <source>
        <dbReference type="EMBL" id="OOZ37472.1"/>
    </source>
</evidence>
<dbReference type="SUPFAM" id="SSF75169">
    <property type="entry name" value="DsrEFH-like"/>
    <property type="match status" value="1"/>
</dbReference>
<dbReference type="InterPro" id="IPR027396">
    <property type="entry name" value="DsrEFH-like"/>
</dbReference>
<sequence>MSELHTVNKSPYEKSSFDSCVGYAVAGSAILLMEDGVYAAMQGGATEAKVKSAQGVKFYALGPDMKARGLSEDRVIEGVEIVDYAKFVDLAEEHSKVVSWV</sequence>
<organism evidence="1 2">
    <name type="scientific">Solemya velesiana gill symbiont</name>
    <dbReference type="NCBI Taxonomy" id="1918948"/>
    <lineage>
        <taxon>Bacteria</taxon>
        <taxon>Pseudomonadati</taxon>
        <taxon>Pseudomonadota</taxon>
        <taxon>Gammaproteobacteria</taxon>
        <taxon>sulfur-oxidizing symbionts</taxon>
    </lineage>
</organism>
<name>A0A1T2KXC3_9GAMM</name>
<dbReference type="InterPro" id="IPR007215">
    <property type="entry name" value="Sulphur_relay_TusB/DsrH"/>
</dbReference>
<accession>A0A1T2KXC3</accession>
<dbReference type="PANTHER" id="PTHR37526:SF1">
    <property type="entry name" value="PROTEIN TUSB"/>
    <property type="match status" value="1"/>
</dbReference>
<dbReference type="NCBIfam" id="TIGR03011">
    <property type="entry name" value="sulf_tusB_dsrH"/>
    <property type="match status" value="1"/>
</dbReference>
<dbReference type="EMBL" id="MPRJ01000009">
    <property type="protein sequence ID" value="OOZ37472.1"/>
    <property type="molecule type" value="Genomic_DNA"/>
</dbReference>
<protein>
    <submittedName>
        <fullName evidence="1">Sulfurtransferase TusB</fullName>
    </submittedName>
</protein>
<comment type="caution">
    <text evidence="1">The sequence shown here is derived from an EMBL/GenBank/DDBJ whole genome shotgun (WGS) entry which is preliminary data.</text>
</comment>
<keyword evidence="2" id="KW-1185">Reference proteome</keyword>
<dbReference type="AlphaFoldDB" id="A0A1T2KXC3"/>
<evidence type="ECO:0000313" key="2">
    <source>
        <dbReference type="Proteomes" id="UP000190896"/>
    </source>
</evidence>
<dbReference type="OrthoDB" id="9795117at2"/>
<dbReference type="GO" id="GO:1990228">
    <property type="term" value="C:sulfurtransferase complex"/>
    <property type="evidence" value="ECO:0007669"/>
    <property type="project" value="TreeGrafter"/>
</dbReference>